<comment type="caution">
    <text evidence="1">The sequence shown here is derived from an EMBL/GenBank/DDBJ whole genome shotgun (WGS) entry which is preliminary data.</text>
</comment>
<dbReference type="Proteomes" id="UP000237105">
    <property type="component" value="Unassembled WGS sequence"/>
</dbReference>
<keyword evidence="2" id="KW-1185">Reference proteome</keyword>
<reference evidence="2" key="1">
    <citation type="submission" date="2016-06" db="EMBL/GenBank/DDBJ databases">
        <title>Parallel loss of symbiosis genes in relatives of nitrogen-fixing non-legume Parasponia.</title>
        <authorList>
            <person name="Van Velzen R."/>
            <person name="Holmer R."/>
            <person name="Bu F."/>
            <person name="Rutten L."/>
            <person name="Van Zeijl A."/>
            <person name="Liu W."/>
            <person name="Santuari L."/>
            <person name="Cao Q."/>
            <person name="Sharma T."/>
            <person name="Shen D."/>
            <person name="Roswanjaya Y."/>
            <person name="Wardhani T."/>
            <person name="Kalhor M.S."/>
            <person name="Jansen J."/>
            <person name="Van den Hoogen J."/>
            <person name="Gungor B."/>
            <person name="Hartog M."/>
            <person name="Hontelez J."/>
            <person name="Verver J."/>
            <person name="Yang W.-C."/>
            <person name="Schijlen E."/>
            <person name="Repin R."/>
            <person name="Schilthuizen M."/>
            <person name="Schranz E."/>
            <person name="Heidstra R."/>
            <person name="Miyata K."/>
            <person name="Fedorova E."/>
            <person name="Kohlen W."/>
            <person name="Bisseling T."/>
            <person name="Smit S."/>
            <person name="Geurts R."/>
        </authorList>
    </citation>
    <scope>NUCLEOTIDE SEQUENCE [LARGE SCALE GENOMIC DNA]</scope>
    <source>
        <strain evidence="2">cv. WU1-14</strain>
    </source>
</reference>
<name>A0A2P5AGG0_PARAD</name>
<gene>
    <name evidence="1" type="ORF">PanWU01x14_334650</name>
</gene>
<protein>
    <submittedName>
        <fullName evidence="1">Uncharacterized protein</fullName>
    </submittedName>
</protein>
<dbReference type="AlphaFoldDB" id="A0A2P5AGG0"/>
<proteinExistence type="predicted"/>
<sequence length="50" mass="5629">MELVLPKHESQGLSFLLGGLCAAQPRGFELKVSFMGLKVDIRFNLLPLWK</sequence>
<evidence type="ECO:0000313" key="1">
    <source>
        <dbReference type="EMBL" id="PON35625.1"/>
    </source>
</evidence>
<evidence type="ECO:0000313" key="2">
    <source>
        <dbReference type="Proteomes" id="UP000237105"/>
    </source>
</evidence>
<accession>A0A2P5AGG0</accession>
<dbReference type="OrthoDB" id="10347728at2759"/>
<dbReference type="EMBL" id="JXTB01000604">
    <property type="protein sequence ID" value="PON35625.1"/>
    <property type="molecule type" value="Genomic_DNA"/>
</dbReference>
<organism evidence="1 2">
    <name type="scientific">Parasponia andersonii</name>
    <name type="common">Sponia andersonii</name>
    <dbReference type="NCBI Taxonomy" id="3476"/>
    <lineage>
        <taxon>Eukaryota</taxon>
        <taxon>Viridiplantae</taxon>
        <taxon>Streptophyta</taxon>
        <taxon>Embryophyta</taxon>
        <taxon>Tracheophyta</taxon>
        <taxon>Spermatophyta</taxon>
        <taxon>Magnoliopsida</taxon>
        <taxon>eudicotyledons</taxon>
        <taxon>Gunneridae</taxon>
        <taxon>Pentapetalae</taxon>
        <taxon>rosids</taxon>
        <taxon>fabids</taxon>
        <taxon>Rosales</taxon>
        <taxon>Cannabaceae</taxon>
        <taxon>Parasponia</taxon>
    </lineage>
</organism>